<dbReference type="EMBL" id="NFDQ01000050">
    <property type="protein sequence ID" value="OTY75964.1"/>
    <property type="molecule type" value="Genomic_DNA"/>
</dbReference>
<sequence length="630" mass="73076">MSNKENMEKLIKKIRRGEVILWAGAGFSYYTSLPTGNELANKIVEEMPAEYRKEFENKSLPEVSEEFVQMNHGSKTELMRILDENINIEHENIEYHKKLTEIPQIKKIVTTNYDDLFEKAYGKKDISVIIKNSQVPLANKRVSLYKIHGDINDPESIVLTKSDYNKFFSSPNNEAVWTKIKTLMDEASILFVGYSLEDSNAQMMLDGLIEKIGDFRHESFLVTPRLRSYKQKALEKKGLSYIDMTAQQLINEIHQEVMNNLIKDCEGGFLDIRETSELLKKKGINPKFEFEDGNFKLKSYGAEEPIPLKLNLEESAWSEINQFLFEDIEREELEISQELIKGINSSYNGINLYNHEKIGELKIIKYPNNEMDGSFSLRGTNFILENIKCKSFSSNTEASIQFKHQSFSLRIKIDFNSRENQKINLTVKPSGEVLLDYKGLYFLKEWLTQGHELIFNNMTDKNMIPIGDLKSNIIEFNELKRLQKKIINSVNFCEKLIQIQEHFGVYLTVPESVQKEDVEKVQKVLFAINREKQRISSYKTTFMPYTNIEEIIGSEEKFSFKIIDHNPHEEELFGQVFTLGYPCIETVDGILEDRDKVFLDIKSGKEEVKAVFKSASNEMYFSYQPELPVS</sequence>
<proteinExistence type="predicted"/>
<dbReference type="SUPFAM" id="SSF52467">
    <property type="entry name" value="DHS-like NAD/FAD-binding domain"/>
    <property type="match status" value="1"/>
</dbReference>
<name>A0A243CWI5_BACTU</name>
<dbReference type="Pfam" id="PF13289">
    <property type="entry name" value="SIR2_2"/>
    <property type="match status" value="1"/>
</dbReference>
<dbReference type="Proteomes" id="UP000194911">
    <property type="component" value="Unassembled WGS sequence"/>
</dbReference>
<evidence type="ECO:0000313" key="1">
    <source>
        <dbReference type="EMBL" id="OTY75964.1"/>
    </source>
</evidence>
<gene>
    <name evidence="1" type="ORF">BK749_13065</name>
</gene>
<protein>
    <submittedName>
        <fullName evidence="1">SIR2 family protein</fullName>
    </submittedName>
</protein>
<comment type="caution">
    <text evidence="1">The sequence shown here is derived from an EMBL/GenBank/DDBJ whole genome shotgun (WGS) entry which is preliminary data.</text>
</comment>
<evidence type="ECO:0000313" key="2">
    <source>
        <dbReference type="Proteomes" id="UP000194911"/>
    </source>
</evidence>
<dbReference type="InterPro" id="IPR029035">
    <property type="entry name" value="DHS-like_NAD/FAD-binding_dom"/>
</dbReference>
<accession>A0A243CWI5</accession>
<reference evidence="1 2" key="1">
    <citation type="submission" date="2016-10" db="EMBL/GenBank/DDBJ databases">
        <title>Comparative genomics of Bacillus thuringiensis reveals a path to pathogens against multiple invertebrate hosts.</title>
        <authorList>
            <person name="Zheng J."/>
            <person name="Gao Q."/>
            <person name="Liu H."/>
            <person name="Peng D."/>
            <person name="Ruan L."/>
            <person name="Sun M."/>
        </authorList>
    </citation>
    <scope>NUCLEOTIDE SEQUENCE [LARGE SCALE GENOMIC DNA]</scope>
    <source>
        <strain evidence="1">BGSC 4CE1</strain>
    </source>
</reference>
<dbReference type="Gene3D" id="3.40.50.1220">
    <property type="entry name" value="TPP-binding domain"/>
    <property type="match status" value="1"/>
</dbReference>
<dbReference type="RefSeq" id="WP_000066156.1">
    <property type="nucleotide sequence ID" value="NZ_NFDQ01000050.1"/>
</dbReference>
<organism evidence="1 2">
    <name type="scientific">Bacillus thuringiensis serovar vazensis</name>
    <dbReference type="NCBI Taxonomy" id="180867"/>
    <lineage>
        <taxon>Bacteria</taxon>
        <taxon>Bacillati</taxon>
        <taxon>Bacillota</taxon>
        <taxon>Bacilli</taxon>
        <taxon>Bacillales</taxon>
        <taxon>Bacillaceae</taxon>
        <taxon>Bacillus</taxon>
        <taxon>Bacillus cereus group</taxon>
    </lineage>
</organism>
<dbReference type="AlphaFoldDB" id="A0A243CWI5"/>